<name>A0A8T0V353_PANVG</name>
<protein>
    <submittedName>
        <fullName evidence="2">Uncharacterized protein</fullName>
    </submittedName>
</protein>
<sequence>MTGHAQGKLPWREAQLGRPICRRIEQLGWPRVGVASGGGWRRPELERGGGRRRTDLEPPTARRPGVPTAGTYLCRGGRGPSAARFAHKSGAGGVEAAVWNRAWPRWCRSPEHGGSAAGRAAAAALGVALAGNRAGEAASAATVDPRTALMGRRRHGGGAAPREGDVVGEVSREREGRRLSPAPRSRHHRSLPLIPRGGRPG</sequence>
<organism evidence="2 3">
    <name type="scientific">Panicum virgatum</name>
    <name type="common">Blackwell switchgrass</name>
    <dbReference type="NCBI Taxonomy" id="38727"/>
    <lineage>
        <taxon>Eukaryota</taxon>
        <taxon>Viridiplantae</taxon>
        <taxon>Streptophyta</taxon>
        <taxon>Embryophyta</taxon>
        <taxon>Tracheophyta</taxon>
        <taxon>Spermatophyta</taxon>
        <taxon>Magnoliopsida</taxon>
        <taxon>Liliopsida</taxon>
        <taxon>Poales</taxon>
        <taxon>Poaceae</taxon>
        <taxon>PACMAD clade</taxon>
        <taxon>Panicoideae</taxon>
        <taxon>Panicodae</taxon>
        <taxon>Paniceae</taxon>
        <taxon>Panicinae</taxon>
        <taxon>Panicum</taxon>
        <taxon>Panicum sect. Hiantes</taxon>
    </lineage>
</organism>
<dbReference type="AlphaFoldDB" id="A0A8T0V353"/>
<evidence type="ECO:0000313" key="3">
    <source>
        <dbReference type="Proteomes" id="UP000823388"/>
    </source>
</evidence>
<feature type="region of interest" description="Disordered" evidence="1">
    <location>
        <begin position="32"/>
        <end position="71"/>
    </location>
</feature>
<dbReference type="Proteomes" id="UP000823388">
    <property type="component" value="Chromosome 3K"/>
</dbReference>
<evidence type="ECO:0000256" key="1">
    <source>
        <dbReference type="SAM" id="MobiDB-lite"/>
    </source>
</evidence>
<evidence type="ECO:0000313" key="2">
    <source>
        <dbReference type="EMBL" id="KAG2627916.1"/>
    </source>
</evidence>
<feature type="compositionally biased region" description="Basic and acidic residues" evidence="1">
    <location>
        <begin position="41"/>
        <end position="56"/>
    </location>
</feature>
<proteinExistence type="predicted"/>
<feature type="compositionally biased region" description="Basic and acidic residues" evidence="1">
    <location>
        <begin position="162"/>
        <end position="178"/>
    </location>
</feature>
<accession>A0A8T0V353</accession>
<feature type="region of interest" description="Disordered" evidence="1">
    <location>
        <begin position="146"/>
        <end position="201"/>
    </location>
</feature>
<gene>
    <name evidence="2" type="ORF">PVAP13_3KG265560</name>
</gene>
<comment type="caution">
    <text evidence="2">The sequence shown here is derived from an EMBL/GenBank/DDBJ whole genome shotgun (WGS) entry which is preliminary data.</text>
</comment>
<keyword evidence="3" id="KW-1185">Reference proteome</keyword>
<reference evidence="2" key="1">
    <citation type="submission" date="2020-05" db="EMBL/GenBank/DDBJ databases">
        <title>WGS assembly of Panicum virgatum.</title>
        <authorList>
            <person name="Lovell J.T."/>
            <person name="Jenkins J."/>
            <person name="Shu S."/>
            <person name="Juenger T.E."/>
            <person name="Schmutz J."/>
        </authorList>
    </citation>
    <scope>NUCLEOTIDE SEQUENCE</scope>
    <source>
        <strain evidence="2">AP13</strain>
    </source>
</reference>
<dbReference type="EMBL" id="CM029041">
    <property type="protein sequence ID" value="KAG2627916.1"/>
    <property type="molecule type" value="Genomic_DNA"/>
</dbReference>